<evidence type="ECO:0000256" key="1">
    <source>
        <dbReference type="PIRNR" id="PIRNR003259"/>
    </source>
</evidence>
<dbReference type="OrthoDB" id="6570048at2"/>
<keyword evidence="2" id="KW-1133">Transmembrane helix</keyword>
<dbReference type="RefSeq" id="WP_109718157.1">
    <property type="nucleotide sequence ID" value="NZ_JASHLR010000016.1"/>
</dbReference>
<evidence type="ECO:0000313" key="4">
    <source>
        <dbReference type="Proteomes" id="UP000245981"/>
    </source>
</evidence>
<feature type="transmembrane region" description="Helical" evidence="2">
    <location>
        <begin position="69"/>
        <end position="88"/>
    </location>
</feature>
<reference evidence="3 4" key="1">
    <citation type="submission" date="2018-05" db="EMBL/GenBank/DDBJ databases">
        <title>Genomic Encyclopedia of Type Strains, Phase IV (KMG-V): Genome sequencing to study the core and pangenomes of soil and plant-associated prokaryotes.</title>
        <authorList>
            <person name="Whitman W."/>
        </authorList>
    </citation>
    <scope>NUCLEOTIDE SEQUENCE [LARGE SCALE GENOMIC DNA]</scope>
    <source>
        <strain evidence="3 4">PNA 200-10</strain>
    </source>
</reference>
<feature type="transmembrane region" description="Helical" evidence="2">
    <location>
        <begin position="29"/>
        <end position="57"/>
    </location>
</feature>
<dbReference type="GO" id="GO:0009297">
    <property type="term" value="P:pilus assembly"/>
    <property type="evidence" value="ECO:0007669"/>
    <property type="project" value="UniProtKB-UniRule"/>
</dbReference>
<dbReference type="AlphaFoldDB" id="A0A2V2B6Z9"/>
<comment type="function">
    <text evidence="1">Membrane protein involved in F pilin formation.</text>
</comment>
<sequence length="101" mass="12222">MDERESAKYRFPETLNQQKRWLGLPPEEACVLLTFGLIGFFCNNFVTMLCISAVFWMGIRHLKKGQGSWWLLNLLYWYLPTLFFRVRFLRIPDSCNRHWMQ</sequence>
<protein>
    <recommendedName>
        <fullName evidence="1">Protein TraL</fullName>
    </recommendedName>
</protein>
<organism evidence="3 4">
    <name type="scientific">Pantoea allii</name>
    <dbReference type="NCBI Taxonomy" id="574096"/>
    <lineage>
        <taxon>Bacteria</taxon>
        <taxon>Pseudomonadati</taxon>
        <taxon>Pseudomonadota</taxon>
        <taxon>Gammaproteobacteria</taxon>
        <taxon>Enterobacterales</taxon>
        <taxon>Erwiniaceae</taxon>
        <taxon>Pantoea</taxon>
    </lineage>
</organism>
<dbReference type="PIRSF" id="PIRSF003259">
    <property type="entry name" value="Pilus_assembly_TraL"/>
    <property type="match status" value="1"/>
</dbReference>
<comment type="caution">
    <text evidence="3">The sequence shown here is derived from an EMBL/GenBank/DDBJ whole genome shotgun (WGS) entry which is preliminary data.</text>
</comment>
<evidence type="ECO:0000313" key="3">
    <source>
        <dbReference type="EMBL" id="PWK94361.1"/>
    </source>
</evidence>
<dbReference type="Proteomes" id="UP000245981">
    <property type="component" value="Unassembled WGS sequence"/>
</dbReference>
<comment type="subcellular location">
    <subcellularLocation>
        <location evidence="1">Cell outer membrane</location>
    </subcellularLocation>
</comment>
<dbReference type="GO" id="GO:0009279">
    <property type="term" value="C:cell outer membrane"/>
    <property type="evidence" value="ECO:0007669"/>
    <property type="project" value="UniProtKB-SubCell"/>
</dbReference>
<keyword evidence="1" id="KW-0184">Conjugation</keyword>
<dbReference type="InterPro" id="IPR016382">
    <property type="entry name" value="Pilus_assmbly_TraL"/>
</dbReference>
<dbReference type="EMBL" id="QGHF01000011">
    <property type="protein sequence ID" value="PWK94361.1"/>
    <property type="molecule type" value="Genomic_DNA"/>
</dbReference>
<proteinExistence type="predicted"/>
<keyword evidence="2" id="KW-0812">Transmembrane</keyword>
<accession>A0A2V2B6Z9</accession>
<name>A0A2V2B6Z9_9GAMM</name>
<dbReference type="NCBIfam" id="TIGR02762">
    <property type="entry name" value="TraL_TIGR"/>
    <property type="match status" value="1"/>
</dbReference>
<gene>
    <name evidence="3" type="ORF">C7431_11198</name>
</gene>
<evidence type="ECO:0000256" key="2">
    <source>
        <dbReference type="SAM" id="Phobius"/>
    </source>
</evidence>
<keyword evidence="1" id="KW-0998">Cell outer membrane</keyword>
<keyword evidence="1 2" id="KW-0472">Membrane</keyword>
<dbReference type="InterPro" id="IPR009838">
    <property type="entry name" value="T4SS_TraL"/>
</dbReference>
<dbReference type="Pfam" id="PF07178">
    <property type="entry name" value="TraL"/>
    <property type="match status" value="1"/>
</dbReference>